<keyword evidence="1" id="KW-0805">Transcription regulation</keyword>
<evidence type="ECO:0000256" key="3">
    <source>
        <dbReference type="ARBA" id="ARBA00023163"/>
    </source>
</evidence>
<dbReference type="Gene3D" id="3.40.50.2300">
    <property type="match status" value="1"/>
</dbReference>
<dbReference type="PROSITE" id="PS00356">
    <property type="entry name" value="HTH_LACI_1"/>
    <property type="match status" value="1"/>
</dbReference>
<dbReference type="CDD" id="cd01392">
    <property type="entry name" value="HTH_LacI"/>
    <property type="match status" value="1"/>
</dbReference>
<feature type="region of interest" description="Disordered" evidence="4">
    <location>
        <begin position="169"/>
        <end position="264"/>
    </location>
</feature>
<gene>
    <name evidence="6" type="ORF">KIV56_08645</name>
</gene>
<dbReference type="SMART" id="SM00354">
    <property type="entry name" value="HTH_LACI"/>
    <property type="match status" value="1"/>
</dbReference>
<evidence type="ECO:0000313" key="6">
    <source>
        <dbReference type="EMBL" id="WBM81235.1"/>
    </source>
</evidence>
<dbReference type="Gene3D" id="1.10.260.40">
    <property type="entry name" value="lambda repressor-like DNA-binding domains"/>
    <property type="match status" value="1"/>
</dbReference>
<dbReference type="InterPro" id="IPR000843">
    <property type="entry name" value="HTH_LacI"/>
</dbReference>
<evidence type="ECO:0000256" key="4">
    <source>
        <dbReference type="SAM" id="MobiDB-lite"/>
    </source>
</evidence>
<evidence type="ECO:0000313" key="7">
    <source>
        <dbReference type="Proteomes" id="UP001212421"/>
    </source>
</evidence>
<evidence type="ECO:0000259" key="5">
    <source>
        <dbReference type="PROSITE" id="PS50932"/>
    </source>
</evidence>
<dbReference type="Pfam" id="PF00356">
    <property type="entry name" value="LacI"/>
    <property type="match status" value="1"/>
</dbReference>
<dbReference type="SUPFAM" id="SSF53822">
    <property type="entry name" value="Periplasmic binding protein-like I"/>
    <property type="match status" value="1"/>
</dbReference>
<feature type="compositionally biased region" description="Basic residues" evidence="4">
    <location>
        <begin position="172"/>
        <end position="190"/>
    </location>
</feature>
<dbReference type="PANTHER" id="PTHR30146">
    <property type="entry name" value="LACI-RELATED TRANSCRIPTIONAL REPRESSOR"/>
    <property type="match status" value="1"/>
</dbReference>
<dbReference type="PANTHER" id="PTHR30146:SF109">
    <property type="entry name" value="HTH-TYPE TRANSCRIPTIONAL REGULATOR GALS"/>
    <property type="match status" value="1"/>
</dbReference>
<evidence type="ECO:0000256" key="1">
    <source>
        <dbReference type="ARBA" id="ARBA00023015"/>
    </source>
</evidence>
<dbReference type="EMBL" id="CP075584">
    <property type="protein sequence ID" value="WBM81235.1"/>
    <property type="molecule type" value="Genomic_DNA"/>
</dbReference>
<dbReference type="SUPFAM" id="SSF47413">
    <property type="entry name" value="lambda repressor-like DNA-binding domains"/>
    <property type="match status" value="1"/>
</dbReference>
<dbReference type="InterPro" id="IPR028082">
    <property type="entry name" value="Peripla_BP_I"/>
</dbReference>
<organism evidence="6 7">
    <name type="scientific">Cryobacterium breve</name>
    <dbReference type="NCBI Taxonomy" id="1259258"/>
    <lineage>
        <taxon>Bacteria</taxon>
        <taxon>Bacillati</taxon>
        <taxon>Actinomycetota</taxon>
        <taxon>Actinomycetes</taxon>
        <taxon>Micrococcales</taxon>
        <taxon>Microbacteriaceae</taxon>
        <taxon>Cryobacterium</taxon>
    </lineage>
</organism>
<feature type="domain" description="HTH lacI-type" evidence="5">
    <location>
        <begin position="8"/>
        <end position="63"/>
    </location>
</feature>
<keyword evidence="3" id="KW-0804">Transcription</keyword>
<protein>
    <submittedName>
        <fullName evidence="6">LacI family transcriptional regulator</fullName>
    </submittedName>
</protein>
<name>A0ABY7NG12_9MICO</name>
<dbReference type="RefSeq" id="WP_281535960.1">
    <property type="nucleotide sequence ID" value="NZ_CP075584.1"/>
</dbReference>
<accession>A0ABY7NG12</accession>
<dbReference type="PROSITE" id="PS50932">
    <property type="entry name" value="HTH_LACI_2"/>
    <property type="match status" value="1"/>
</dbReference>
<dbReference type="InterPro" id="IPR010982">
    <property type="entry name" value="Lambda_DNA-bd_dom_sf"/>
</dbReference>
<sequence length="264" mass="27485">MSPSSRLPTLLDVATAAGVSLATASRALNGSSRTVNGDFRDRVFTAAAQLGYTPNLSAQAVATGSTRTIALLVSDIADPSDAFLASGVIDAAADAGLTVTVTVTAGDPDRELALVRSLRGQRPRILILAGPPSPEDADGTSLTAEPALLRDRRWPGGRARRAFPRLLDRPAQRCRRRGGAGVPCRRRSRGGRPSARPSGPRARNVVVDRRDLIPAGRVPAAAAPQHRVPTLLTAGSQPDGTGRGGGRPNLNSISHSRRNGVQGL</sequence>
<dbReference type="Proteomes" id="UP001212421">
    <property type="component" value="Chromosome"/>
</dbReference>
<proteinExistence type="predicted"/>
<evidence type="ECO:0000256" key="2">
    <source>
        <dbReference type="ARBA" id="ARBA00023125"/>
    </source>
</evidence>
<reference evidence="6 7" key="1">
    <citation type="submission" date="2021-05" db="EMBL/GenBank/DDBJ databases">
        <authorList>
            <person name="Kumar R."/>
            <person name="Kumar A."/>
            <person name="Mukhia S."/>
        </authorList>
    </citation>
    <scope>NUCLEOTIDE SEQUENCE [LARGE SCALE GENOMIC DNA]</scope>
    <source>
        <strain evidence="6 7">ERMR7:08</strain>
    </source>
</reference>
<keyword evidence="7" id="KW-1185">Reference proteome</keyword>
<feature type="compositionally biased region" description="Low complexity" evidence="4">
    <location>
        <begin position="191"/>
        <end position="203"/>
    </location>
</feature>
<keyword evidence="2" id="KW-0238">DNA-binding</keyword>